<name>A0AAW1IB71_POPJA</name>
<dbReference type="Proteomes" id="UP001458880">
    <property type="component" value="Unassembled WGS sequence"/>
</dbReference>
<sequence length="81" mass="9115">MYQDKQHVVVTILHNILQERGIYNGPVTGHDIQRIINRLPNKKSTGLDEVSIGLLKQCSKEVSQHLAENKGKKTRNAQGIN</sequence>
<evidence type="ECO:0008006" key="3">
    <source>
        <dbReference type="Google" id="ProtNLM"/>
    </source>
</evidence>
<dbReference type="AlphaFoldDB" id="A0AAW1IB71"/>
<gene>
    <name evidence="1" type="ORF">QE152_g37067</name>
</gene>
<proteinExistence type="predicted"/>
<comment type="caution">
    <text evidence="1">The sequence shown here is derived from an EMBL/GenBank/DDBJ whole genome shotgun (WGS) entry which is preliminary data.</text>
</comment>
<reference evidence="1 2" key="1">
    <citation type="journal article" date="2024" name="BMC Genomics">
        <title>De novo assembly and annotation of Popillia japonica's genome with initial clues to its potential as an invasive pest.</title>
        <authorList>
            <person name="Cucini C."/>
            <person name="Boschi S."/>
            <person name="Funari R."/>
            <person name="Cardaioli E."/>
            <person name="Iannotti N."/>
            <person name="Marturano G."/>
            <person name="Paoli F."/>
            <person name="Bruttini M."/>
            <person name="Carapelli A."/>
            <person name="Frati F."/>
            <person name="Nardi F."/>
        </authorList>
    </citation>
    <scope>NUCLEOTIDE SEQUENCE [LARGE SCALE GENOMIC DNA]</scope>
    <source>
        <strain evidence="1">DMR45628</strain>
    </source>
</reference>
<accession>A0AAW1IB71</accession>
<protein>
    <recommendedName>
        <fullName evidence="3">Maturase</fullName>
    </recommendedName>
</protein>
<dbReference type="EMBL" id="JASPKY010000696">
    <property type="protein sequence ID" value="KAK9686580.1"/>
    <property type="molecule type" value="Genomic_DNA"/>
</dbReference>
<organism evidence="1 2">
    <name type="scientific">Popillia japonica</name>
    <name type="common">Japanese beetle</name>
    <dbReference type="NCBI Taxonomy" id="7064"/>
    <lineage>
        <taxon>Eukaryota</taxon>
        <taxon>Metazoa</taxon>
        <taxon>Ecdysozoa</taxon>
        <taxon>Arthropoda</taxon>
        <taxon>Hexapoda</taxon>
        <taxon>Insecta</taxon>
        <taxon>Pterygota</taxon>
        <taxon>Neoptera</taxon>
        <taxon>Endopterygota</taxon>
        <taxon>Coleoptera</taxon>
        <taxon>Polyphaga</taxon>
        <taxon>Scarabaeiformia</taxon>
        <taxon>Scarabaeidae</taxon>
        <taxon>Rutelinae</taxon>
        <taxon>Popillia</taxon>
    </lineage>
</organism>
<evidence type="ECO:0000313" key="1">
    <source>
        <dbReference type="EMBL" id="KAK9686580.1"/>
    </source>
</evidence>
<evidence type="ECO:0000313" key="2">
    <source>
        <dbReference type="Proteomes" id="UP001458880"/>
    </source>
</evidence>
<keyword evidence="2" id="KW-1185">Reference proteome</keyword>